<dbReference type="PROSITE" id="PS51186">
    <property type="entry name" value="GNAT"/>
    <property type="match status" value="1"/>
</dbReference>
<dbReference type="CDD" id="cd04301">
    <property type="entry name" value="NAT_SF"/>
    <property type="match status" value="1"/>
</dbReference>
<sequence>MQIIRATKNDIPEVVQLISIILDDMELPILLQNDRSKVLELFEATFNSSLYLGNAADIIVAKKDDQILGTALGYRGTEEAILFQEFNQHFSEVGLAPQTVFDEPEASADEWYLNSLVVSPNAQHQGIGSQLLQSLNGYAHKRGVSKLGLLVDFENPQAEKLYQRNGFRYWQDQSIGTHQYRHLQKNI</sequence>
<keyword evidence="5" id="KW-1185">Reference proteome</keyword>
<reference evidence="4 5" key="1">
    <citation type="journal article" date="2012" name="J. Bacteriol.">
        <title>Complete Genome Sequence of the Beer Spoilage Organism Pediococcus claussenii ATCC BAA-344T.</title>
        <authorList>
            <person name="Pittet V."/>
            <person name="Abegunde T."/>
            <person name="Marfleet T."/>
            <person name="Haakensen M."/>
            <person name="Morrow K."/>
            <person name="Jayaprakash T."/>
            <person name="Schroeder K."/>
            <person name="Trost B."/>
            <person name="Byrns S."/>
            <person name="Bergsveinson J."/>
            <person name="Kusalik A."/>
            <person name="Ziola B."/>
        </authorList>
    </citation>
    <scope>NUCLEOTIDE SEQUENCE [LARGE SCALE GENOMIC DNA]</scope>
    <source>
        <strain evidence="4 5">ATCC BAA-344</strain>
    </source>
</reference>
<name>G8PC42_PEDCP</name>
<protein>
    <submittedName>
        <fullName evidence="4">Acetyltransferase family protein</fullName>
    </submittedName>
</protein>
<evidence type="ECO:0000256" key="2">
    <source>
        <dbReference type="ARBA" id="ARBA00023315"/>
    </source>
</evidence>
<dbReference type="PATRIC" id="fig|701521.8.peg.538"/>
<evidence type="ECO:0000313" key="5">
    <source>
        <dbReference type="Proteomes" id="UP000005444"/>
    </source>
</evidence>
<keyword evidence="1" id="KW-0808">Transferase</keyword>
<evidence type="ECO:0000313" key="4">
    <source>
        <dbReference type="EMBL" id="AEV94861.1"/>
    </source>
</evidence>
<accession>G8PC42</accession>
<keyword evidence="2" id="KW-0012">Acyltransferase</keyword>
<dbReference type="EMBL" id="CP003137">
    <property type="protein sequence ID" value="AEV94861.1"/>
    <property type="molecule type" value="Genomic_DNA"/>
</dbReference>
<dbReference type="eggNOG" id="COG0456">
    <property type="taxonomic scope" value="Bacteria"/>
</dbReference>
<feature type="domain" description="N-acetyltransferase" evidence="3">
    <location>
        <begin position="1"/>
        <end position="187"/>
    </location>
</feature>
<dbReference type="KEGG" id="pce:PECL_562"/>
<dbReference type="AlphaFoldDB" id="G8PC42"/>
<dbReference type="RefSeq" id="WP_014215058.1">
    <property type="nucleotide sequence ID" value="NC_016605.1"/>
</dbReference>
<organism evidence="4 5">
    <name type="scientific">Pediococcus claussenii (strain ATCC BAA-344 / DSM 14800 / JCM 18046 / KCTC 3811 / LMG 21948 / P06)</name>
    <dbReference type="NCBI Taxonomy" id="701521"/>
    <lineage>
        <taxon>Bacteria</taxon>
        <taxon>Bacillati</taxon>
        <taxon>Bacillota</taxon>
        <taxon>Bacilli</taxon>
        <taxon>Lactobacillales</taxon>
        <taxon>Lactobacillaceae</taxon>
        <taxon>Pediococcus</taxon>
    </lineage>
</organism>
<dbReference type="Pfam" id="PF00583">
    <property type="entry name" value="Acetyltransf_1"/>
    <property type="match status" value="1"/>
</dbReference>
<dbReference type="HOGENOM" id="CLU_087235_2_0_9"/>
<dbReference type="InterPro" id="IPR000182">
    <property type="entry name" value="GNAT_dom"/>
</dbReference>
<evidence type="ECO:0000259" key="3">
    <source>
        <dbReference type="PROSITE" id="PS51186"/>
    </source>
</evidence>
<dbReference type="STRING" id="701521.PECL_562"/>
<dbReference type="PANTHER" id="PTHR43877">
    <property type="entry name" value="AMINOALKYLPHOSPHONATE N-ACETYLTRANSFERASE-RELATED-RELATED"/>
    <property type="match status" value="1"/>
</dbReference>
<proteinExistence type="predicted"/>
<dbReference type="GO" id="GO:0016747">
    <property type="term" value="F:acyltransferase activity, transferring groups other than amino-acyl groups"/>
    <property type="evidence" value="ECO:0007669"/>
    <property type="project" value="InterPro"/>
</dbReference>
<dbReference type="Gene3D" id="3.40.630.30">
    <property type="match status" value="1"/>
</dbReference>
<dbReference type="SUPFAM" id="SSF55729">
    <property type="entry name" value="Acyl-CoA N-acyltransferases (Nat)"/>
    <property type="match status" value="1"/>
</dbReference>
<gene>
    <name evidence="4" type="ordered locus">PECL_562</name>
</gene>
<dbReference type="PANTHER" id="PTHR43877:SF2">
    <property type="entry name" value="AMINOALKYLPHOSPHONATE N-ACETYLTRANSFERASE-RELATED"/>
    <property type="match status" value="1"/>
</dbReference>
<dbReference type="InterPro" id="IPR016181">
    <property type="entry name" value="Acyl_CoA_acyltransferase"/>
</dbReference>
<evidence type="ECO:0000256" key="1">
    <source>
        <dbReference type="ARBA" id="ARBA00022679"/>
    </source>
</evidence>
<dbReference type="Proteomes" id="UP000005444">
    <property type="component" value="Chromosome"/>
</dbReference>
<dbReference type="InterPro" id="IPR050832">
    <property type="entry name" value="Bact_Acetyltransf"/>
</dbReference>